<dbReference type="AlphaFoldDB" id="A0ABD0JVQ6"/>
<keyword evidence="3" id="KW-1185">Reference proteome</keyword>
<protein>
    <submittedName>
        <fullName evidence="2">Uncharacterized protein</fullName>
    </submittedName>
</protein>
<organism evidence="2 3">
    <name type="scientific">Batillaria attramentaria</name>
    <dbReference type="NCBI Taxonomy" id="370345"/>
    <lineage>
        <taxon>Eukaryota</taxon>
        <taxon>Metazoa</taxon>
        <taxon>Spiralia</taxon>
        <taxon>Lophotrochozoa</taxon>
        <taxon>Mollusca</taxon>
        <taxon>Gastropoda</taxon>
        <taxon>Caenogastropoda</taxon>
        <taxon>Sorbeoconcha</taxon>
        <taxon>Cerithioidea</taxon>
        <taxon>Batillariidae</taxon>
        <taxon>Batillaria</taxon>
    </lineage>
</organism>
<feature type="compositionally biased region" description="Polar residues" evidence="1">
    <location>
        <begin position="280"/>
        <end position="290"/>
    </location>
</feature>
<dbReference type="EMBL" id="JACVVK020000314">
    <property type="protein sequence ID" value="KAK7478958.1"/>
    <property type="molecule type" value="Genomic_DNA"/>
</dbReference>
<proteinExistence type="predicted"/>
<reference evidence="2 3" key="1">
    <citation type="journal article" date="2023" name="Sci. Data">
        <title>Genome assembly of the Korean intertidal mud-creeper Batillaria attramentaria.</title>
        <authorList>
            <person name="Patra A.K."/>
            <person name="Ho P.T."/>
            <person name="Jun S."/>
            <person name="Lee S.J."/>
            <person name="Kim Y."/>
            <person name="Won Y.J."/>
        </authorList>
    </citation>
    <scope>NUCLEOTIDE SEQUENCE [LARGE SCALE GENOMIC DNA]</scope>
    <source>
        <strain evidence="2">Wonlab-2016</strain>
    </source>
</reference>
<evidence type="ECO:0000313" key="3">
    <source>
        <dbReference type="Proteomes" id="UP001519460"/>
    </source>
</evidence>
<feature type="compositionally biased region" description="Basic and acidic residues" evidence="1">
    <location>
        <begin position="305"/>
        <end position="315"/>
    </location>
</feature>
<comment type="caution">
    <text evidence="2">The sequence shown here is derived from an EMBL/GenBank/DDBJ whole genome shotgun (WGS) entry which is preliminary data.</text>
</comment>
<name>A0ABD0JVQ6_9CAEN</name>
<evidence type="ECO:0000313" key="2">
    <source>
        <dbReference type="EMBL" id="KAK7478958.1"/>
    </source>
</evidence>
<dbReference type="Proteomes" id="UP001519460">
    <property type="component" value="Unassembled WGS sequence"/>
</dbReference>
<evidence type="ECO:0000256" key="1">
    <source>
        <dbReference type="SAM" id="MobiDB-lite"/>
    </source>
</evidence>
<feature type="region of interest" description="Disordered" evidence="1">
    <location>
        <begin position="230"/>
        <end position="322"/>
    </location>
</feature>
<accession>A0ABD0JVQ6</accession>
<sequence length="440" mass="47765">MSGIGSYRQSALPPSGELVRYCSLPSELQSPRCPVCPEIDRLCNSFDSFVITELGIYRNPFCLPCEEVFSNRHIRRSTEASVDDILGNTRSFHFSLLMNWVKAGEVTDQGTTGHWNIQPSSQRTKWRRLECPGGLDQPLPSTNCTVTDCIGEQDVWCDFDSTFYEIVLKLHLRCPRDHASVQAALTGMQEDGELVKTAVDTLQLDLNEFGLTVHSLLVEGASQEDLAFEGNAGEEGSRADLGSAGRSTGNPSDAPENPSASRLETGDSEGAPDAEHTDQGSKTSSASSLGEFQGKDTPGLTRQASDPKDDSRDPVVTDNPAMPETWNISLQVKQEDFTQGVPGLNVSQAVLGVVLQLCGLHRSEVDICMQRPRQVSKQVLPSRDRNCFVTYHSACPKKDPAGYSASSSPALRRTPDLMVALSTIAAITVMRMTVLGSVPA</sequence>
<gene>
    <name evidence="2" type="ORF">BaRGS_00029825</name>
</gene>